<comment type="subunit">
    <text evidence="1">Component of the NuA4 histone acetyltransferase complex.</text>
</comment>
<dbReference type="Proteomes" id="UP001305647">
    <property type="component" value="Unassembled WGS sequence"/>
</dbReference>
<dbReference type="PROSITE" id="PS51294">
    <property type="entry name" value="HTH_MYB"/>
    <property type="match status" value="1"/>
</dbReference>
<name>A0AAN6PR88_9PEZI</name>
<dbReference type="AlphaFoldDB" id="A0AAN6PR88"/>
<reference evidence="5" key="2">
    <citation type="submission" date="2023-05" db="EMBL/GenBank/DDBJ databases">
        <authorList>
            <consortium name="Lawrence Berkeley National Laboratory"/>
            <person name="Steindorff A."/>
            <person name="Hensen N."/>
            <person name="Bonometti L."/>
            <person name="Westerberg I."/>
            <person name="Brannstrom I.O."/>
            <person name="Guillou S."/>
            <person name="Cros-Aarteil S."/>
            <person name="Calhoun S."/>
            <person name="Haridas S."/>
            <person name="Kuo A."/>
            <person name="Mondo S."/>
            <person name="Pangilinan J."/>
            <person name="Riley R."/>
            <person name="Labutti K."/>
            <person name="Andreopoulos B."/>
            <person name="Lipzen A."/>
            <person name="Chen C."/>
            <person name="Yanf M."/>
            <person name="Daum C."/>
            <person name="Ng V."/>
            <person name="Clum A."/>
            <person name="Ohm R."/>
            <person name="Martin F."/>
            <person name="Silar P."/>
            <person name="Natvig D."/>
            <person name="Lalanne C."/>
            <person name="Gautier V."/>
            <person name="Ament-Velasquez S.L."/>
            <person name="Kruys A."/>
            <person name="Hutchinson M.I."/>
            <person name="Powell A.J."/>
            <person name="Barry K."/>
            <person name="Miller A.N."/>
            <person name="Grigoriev I.V."/>
            <person name="Debuchy R."/>
            <person name="Gladieux P."/>
            <person name="Thoren M.H."/>
            <person name="Johannesson H."/>
        </authorList>
    </citation>
    <scope>NUCLEOTIDE SEQUENCE</scope>
    <source>
        <strain evidence="5">CBS 757.83</strain>
    </source>
</reference>
<reference evidence="5" key="1">
    <citation type="journal article" date="2023" name="Mol. Phylogenet. Evol.">
        <title>Genome-scale phylogeny and comparative genomics of the fungal order Sordariales.</title>
        <authorList>
            <person name="Hensen N."/>
            <person name="Bonometti L."/>
            <person name="Westerberg I."/>
            <person name="Brannstrom I.O."/>
            <person name="Guillou S."/>
            <person name="Cros-Aarteil S."/>
            <person name="Calhoun S."/>
            <person name="Haridas S."/>
            <person name="Kuo A."/>
            <person name="Mondo S."/>
            <person name="Pangilinan J."/>
            <person name="Riley R."/>
            <person name="LaButti K."/>
            <person name="Andreopoulos B."/>
            <person name="Lipzen A."/>
            <person name="Chen C."/>
            <person name="Yan M."/>
            <person name="Daum C."/>
            <person name="Ng V."/>
            <person name="Clum A."/>
            <person name="Steindorff A."/>
            <person name="Ohm R.A."/>
            <person name="Martin F."/>
            <person name="Silar P."/>
            <person name="Natvig D.O."/>
            <person name="Lalanne C."/>
            <person name="Gautier V."/>
            <person name="Ament-Velasquez S.L."/>
            <person name="Kruys A."/>
            <person name="Hutchinson M.I."/>
            <person name="Powell A.J."/>
            <person name="Barry K."/>
            <person name="Miller A.N."/>
            <person name="Grigoriev I.V."/>
            <person name="Debuchy R."/>
            <person name="Gladieux P."/>
            <person name="Hiltunen Thoren M."/>
            <person name="Johannesson H."/>
        </authorList>
    </citation>
    <scope>NUCLEOTIDE SEQUENCE</scope>
    <source>
        <strain evidence="5">CBS 757.83</strain>
    </source>
</reference>
<evidence type="ECO:0000256" key="1">
    <source>
        <dbReference type="ARBA" id="ARBA00011353"/>
    </source>
</evidence>
<dbReference type="InterPro" id="IPR009057">
    <property type="entry name" value="Homeodomain-like_sf"/>
</dbReference>
<keyword evidence="6" id="KW-1185">Reference proteome</keyword>
<evidence type="ECO:0000259" key="3">
    <source>
        <dbReference type="PROSITE" id="PS50090"/>
    </source>
</evidence>
<accession>A0AAN6PR88</accession>
<evidence type="ECO:0000313" key="5">
    <source>
        <dbReference type="EMBL" id="KAK4096480.1"/>
    </source>
</evidence>
<feature type="domain" description="Myb-like" evidence="3">
    <location>
        <begin position="1"/>
        <end position="46"/>
    </location>
</feature>
<gene>
    <name evidence="5" type="ORF">N658DRAFT_436033</name>
</gene>
<sequence length="80" mass="9326">RRARYTSADDAMILQLKGQRLSWSAIAEQFPGRSAEAIQVRYQTNLKTAEEWEVEKICGKDRREDGGWKLLVKWKGEEEI</sequence>
<comment type="caution">
    <text evidence="5">The sequence shown here is derived from an EMBL/GenBank/DDBJ whole genome shotgun (WGS) entry which is preliminary data.</text>
</comment>
<dbReference type="EMBL" id="MU863712">
    <property type="protein sequence ID" value="KAK4096480.1"/>
    <property type="molecule type" value="Genomic_DNA"/>
</dbReference>
<protein>
    <recommendedName>
        <fullName evidence="7">Myb-like domain-containing protein</fullName>
    </recommendedName>
</protein>
<dbReference type="Pfam" id="PF13921">
    <property type="entry name" value="Myb_DNA-bind_6"/>
    <property type="match status" value="1"/>
</dbReference>
<feature type="domain" description="Chromo" evidence="2">
    <location>
        <begin position="52"/>
        <end position="80"/>
    </location>
</feature>
<evidence type="ECO:0000259" key="2">
    <source>
        <dbReference type="PROSITE" id="PS50013"/>
    </source>
</evidence>
<dbReference type="Gene3D" id="1.10.10.60">
    <property type="entry name" value="Homeodomain-like"/>
    <property type="match status" value="1"/>
</dbReference>
<evidence type="ECO:0000259" key="4">
    <source>
        <dbReference type="PROSITE" id="PS51294"/>
    </source>
</evidence>
<dbReference type="SUPFAM" id="SSF54160">
    <property type="entry name" value="Chromo domain-like"/>
    <property type="match status" value="1"/>
</dbReference>
<proteinExistence type="predicted"/>
<dbReference type="PROSITE" id="PS50090">
    <property type="entry name" value="MYB_LIKE"/>
    <property type="match status" value="1"/>
</dbReference>
<evidence type="ECO:0000313" key="6">
    <source>
        <dbReference type="Proteomes" id="UP001305647"/>
    </source>
</evidence>
<dbReference type="CDD" id="cd00024">
    <property type="entry name" value="CD_CSD"/>
    <property type="match status" value="1"/>
</dbReference>
<organism evidence="5 6">
    <name type="scientific">Parathielavia hyrcaniae</name>
    <dbReference type="NCBI Taxonomy" id="113614"/>
    <lineage>
        <taxon>Eukaryota</taxon>
        <taxon>Fungi</taxon>
        <taxon>Dikarya</taxon>
        <taxon>Ascomycota</taxon>
        <taxon>Pezizomycotina</taxon>
        <taxon>Sordariomycetes</taxon>
        <taxon>Sordariomycetidae</taxon>
        <taxon>Sordariales</taxon>
        <taxon>Chaetomiaceae</taxon>
        <taxon>Parathielavia</taxon>
    </lineage>
</organism>
<dbReference type="Gene3D" id="2.40.50.40">
    <property type="match status" value="1"/>
</dbReference>
<dbReference type="InterPro" id="IPR000953">
    <property type="entry name" value="Chromo/chromo_shadow_dom"/>
</dbReference>
<feature type="non-terminal residue" evidence="5">
    <location>
        <position position="1"/>
    </location>
</feature>
<evidence type="ECO:0008006" key="7">
    <source>
        <dbReference type="Google" id="ProtNLM"/>
    </source>
</evidence>
<dbReference type="InterPro" id="IPR016197">
    <property type="entry name" value="Chromo-like_dom_sf"/>
</dbReference>
<dbReference type="InterPro" id="IPR001005">
    <property type="entry name" value="SANT/Myb"/>
</dbReference>
<dbReference type="SUPFAM" id="SSF46689">
    <property type="entry name" value="Homeodomain-like"/>
    <property type="match status" value="1"/>
</dbReference>
<dbReference type="InterPro" id="IPR017930">
    <property type="entry name" value="Myb_dom"/>
</dbReference>
<dbReference type="GO" id="GO:0006338">
    <property type="term" value="P:chromatin remodeling"/>
    <property type="evidence" value="ECO:0007669"/>
    <property type="project" value="UniProtKB-ARBA"/>
</dbReference>
<dbReference type="PROSITE" id="PS50013">
    <property type="entry name" value="CHROMO_2"/>
    <property type="match status" value="1"/>
</dbReference>
<feature type="domain" description="HTH myb-type" evidence="4">
    <location>
        <begin position="1"/>
        <end position="50"/>
    </location>
</feature>